<keyword evidence="1" id="KW-0812">Transmembrane</keyword>
<feature type="transmembrane region" description="Helical" evidence="1">
    <location>
        <begin position="12"/>
        <end position="31"/>
    </location>
</feature>
<dbReference type="AlphaFoldDB" id="A0A229SLB7"/>
<keyword evidence="3" id="KW-1185">Reference proteome</keyword>
<evidence type="ECO:0000313" key="2">
    <source>
        <dbReference type="EMBL" id="OXM59549.1"/>
    </source>
</evidence>
<keyword evidence="1" id="KW-1133">Transmembrane helix</keyword>
<gene>
    <name evidence="2" type="ORF">CF165_46935</name>
</gene>
<evidence type="ECO:0000256" key="1">
    <source>
        <dbReference type="SAM" id="Phobius"/>
    </source>
</evidence>
<protein>
    <submittedName>
        <fullName evidence="2">Uncharacterized protein</fullName>
    </submittedName>
</protein>
<evidence type="ECO:0000313" key="3">
    <source>
        <dbReference type="Proteomes" id="UP000215199"/>
    </source>
</evidence>
<dbReference type="Proteomes" id="UP000215199">
    <property type="component" value="Unassembled WGS sequence"/>
</dbReference>
<proteinExistence type="predicted"/>
<organism evidence="2 3">
    <name type="scientific">Amycolatopsis vastitatis</name>
    <dbReference type="NCBI Taxonomy" id="1905142"/>
    <lineage>
        <taxon>Bacteria</taxon>
        <taxon>Bacillati</taxon>
        <taxon>Actinomycetota</taxon>
        <taxon>Actinomycetes</taxon>
        <taxon>Pseudonocardiales</taxon>
        <taxon>Pseudonocardiaceae</taxon>
        <taxon>Amycolatopsis</taxon>
    </lineage>
</organism>
<dbReference type="EMBL" id="NMUL01000079">
    <property type="protein sequence ID" value="OXM59549.1"/>
    <property type="molecule type" value="Genomic_DNA"/>
</dbReference>
<accession>A0A229SLB7</accession>
<reference evidence="3" key="1">
    <citation type="submission" date="2017-07" db="EMBL/GenBank/DDBJ databases">
        <title>Comparative genome mining reveals phylogenetic distribution patterns of secondary metabolites in Amycolatopsis.</title>
        <authorList>
            <person name="Adamek M."/>
            <person name="Alanjary M."/>
            <person name="Sales-Ortells H."/>
            <person name="Goodfellow M."/>
            <person name="Bull A.T."/>
            <person name="Kalinowski J."/>
            <person name="Ziemert N."/>
        </authorList>
    </citation>
    <scope>NUCLEOTIDE SEQUENCE [LARGE SCALE GENOMIC DNA]</scope>
    <source>
        <strain evidence="3">H5</strain>
    </source>
</reference>
<name>A0A229SLB7_9PSEU</name>
<feature type="transmembrane region" description="Helical" evidence="1">
    <location>
        <begin position="37"/>
        <end position="57"/>
    </location>
</feature>
<keyword evidence="1" id="KW-0472">Membrane</keyword>
<comment type="caution">
    <text evidence="2">The sequence shown here is derived from an EMBL/GenBank/DDBJ whole genome shotgun (WGS) entry which is preliminary data.</text>
</comment>
<sequence length="211" mass="23369">MRLHIILRRCCDLMAIVCATFAIGAFANVWWHPGDGALSLLTGLVFGAAPIVYLTWFRPRTIAAMWWLPFELGPVRNALVRLVGQAPVRRPVFDPVDEVVLVCSYDRSDRSVSVTRICGEDYAALADGMQTFVMVETFSLRSRGPELVARRVEPWALILDDQCAPVVAEPMRSPEAEVDADQEQLMAETGLLLATGDDVRVLSEQLSRAVP</sequence>